<organism evidence="2 4">
    <name type="scientific">Staphylococcus petrasii</name>
    <dbReference type="NCBI Taxonomy" id="1276936"/>
    <lineage>
        <taxon>Bacteria</taxon>
        <taxon>Bacillati</taxon>
        <taxon>Bacillota</taxon>
        <taxon>Bacilli</taxon>
        <taxon>Bacillales</taxon>
        <taxon>Staphylococcaceae</taxon>
        <taxon>Staphylococcus</taxon>
    </lineage>
</organism>
<evidence type="ECO:0000313" key="5">
    <source>
        <dbReference type="Proteomes" id="UP000297598"/>
    </source>
</evidence>
<reference evidence="3 5" key="2">
    <citation type="submission" date="2019-04" db="EMBL/GenBank/DDBJ databases">
        <title>Genomic characterization of Staphylococcus petrasii strains.</title>
        <authorList>
            <person name="Vrbovska V."/>
            <person name="Kovarovic V."/>
            <person name="Maslanova I."/>
            <person name="Indrakova A."/>
            <person name="Petras P."/>
            <person name="Sedo O."/>
            <person name="Svec P."/>
            <person name="Fisarova L."/>
            <person name="Sedlacek I."/>
            <person name="Doskar J."/>
            <person name="Pantucek R."/>
        </authorList>
    </citation>
    <scope>NUCLEOTIDE SEQUENCE [LARGE SCALE GENOMIC DNA]</scope>
    <source>
        <strain evidence="3 5">P5404</strain>
    </source>
</reference>
<feature type="transmembrane region" description="Helical" evidence="1">
    <location>
        <begin position="75"/>
        <end position="95"/>
    </location>
</feature>
<name>A0A380G1L0_9STAP</name>
<sequence length="97" mass="11054">MTPGIYWKLLVAYIKGSVNIEFEDKNLREMLDKNYIDSEPGETFYVNGFPLRGTTTKRFITTDGRKAFWKTTFKVLIPSITGVFGTLLALLKLLVSN</sequence>
<keyword evidence="1" id="KW-1133">Transmembrane helix</keyword>
<proteinExistence type="predicted"/>
<evidence type="ECO:0000256" key="1">
    <source>
        <dbReference type="SAM" id="Phobius"/>
    </source>
</evidence>
<dbReference type="RefSeq" id="WP_049423840.1">
    <property type="nucleotide sequence ID" value="NZ_JALCXZ010000001.1"/>
</dbReference>
<evidence type="ECO:0000313" key="2">
    <source>
        <dbReference type="EMBL" id="SUM44642.1"/>
    </source>
</evidence>
<keyword evidence="5" id="KW-1185">Reference proteome</keyword>
<dbReference type="AlphaFoldDB" id="A0A380G1L0"/>
<keyword evidence="1" id="KW-0812">Transmembrane</keyword>
<dbReference type="EMBL" id="SRLS01000047">
    <property type="protein sequence ID" value="TGE14366.1"/>
    <property type="molecule type" value="Genomic_DNA"/>
</dbReference>
<keyword evidence="1" id="KW-0472">Membrane</keyword>
<protein>
    <submittedName>
        <fullName evidence="2">Uncharacterized protein</fullName>
    </submittedName>
</protein>
<dbReference type="EMBL" id="UHDO01000001">
    <property type="protein sequence ID" value="SUM44642.1"/>
    <property type="molecule type" value="Genomic_DNA"/>
</dbReference>
<dbReference type="Proteomes" id="UP000297598">
    <property type="component" value="Unassembled WGS sequence"/>
</dbReference>
<evidence type="ECO:0000313" key="3">
    <source>
        <dbReference type="EMBL" id="TGE14366.1"/>
    </source>
</evidence>
<reference evidence="2 4" key="1">
    <citation type="submission" date="2018-06" db="EMBL/GenBank/DDBJ databases">
        <authorList>
            <consortium name="Pathogen Informatics"/>
            <person name="Doyle S."/>
        </authorList>
    </citation>
    <scope>NUCLEOTIDE SEQUENCE [LARGE SCALE GENOMIC DNA]</scope>
    <source>
        <strain evidence="2 4">NCTC13830</strain>
    </source>
</reference>
<evidence type="ECO:0000313" key="4">
    <source>
        <dbReference type="Proteomes" id="UP000254047"/>
    </source>
</evidence>
<dbReference type="Proteomes" id="UP000254047">
    <property type="component" value="Unassembled WGS sequence"/>
</dbReference>
<accession>A0A380G1L0</accession>
<gene>
    <name evidence="3" type="ORF">BJR09_12900</name>
    <name evidence="2" type="ORF">NCTC13830_02050</name>
</gene>